<dbReference type="AlphaFoldDB" id="A0A3N4IHN9"/>
<sequence>MRKMSYTHRNPSALTPRIRPRYWYQVCRWTCPSSYQPPENSKDCDNQKCRFGSNCWYGHHGDEYTDAPGESNAFLRGSSIYYEKYPRAEMTGEHHFYRKGDPVKLFSGAWRKRSSFSSSPENERSVASLLQTSPKDRRAQSQKALATKHLVENANLASGKRGKGEDQKSTGKGPIGKTAHKLQPAVNALRELSNRDTSARDNRERGSFQAETKFNSDLQRKQSRSTTCGVPPEQLPSRANTLQFFKTRDTGPAIRPLLQANNSENAPRTRDQQDKQEAIYDDITFFHPNMDPYQALPGYVQQSFRHPDNVVIRWPGASSEGKQYHPSLSAAKCTVTLDQSVEPGIYECAPDYQNYVKDRAMQIEKNKPNVFFGYLLHVIENLETPPAMVLLVKEYLERLIIQAKHDRSNCRMKFQQLYYGLNDRELEEASMYRKMVEEILSSVSTLPVTGRDHFRKNAMTEWFERRYKDNQPKRKTPSSLNLASWYETPYLCKMGQFFSSPRFSQYLTSMHNYLLFLQIEFTKAWRRIGPLFHREWNSQQIGAIGRYGILTRALGSTGVDSEWEEFDYGFGPTTGLGSQRRPPSERAEWVTELHPDPLAQDPGQIFRLIAQVLHTDDWRTDSQKSMNALAFTFNEVPVFPSPPDFLFALLPENAVKELRSRQVLSEPFEEEQNVAPDMQRKEHMRTETASKRIKTTSLSKSADEAAPSAVGAKGEALPSLTKVSLLMIVTEDLKTHAALDISGNDGEVLPSGETEQRDSSAAPKGRNRAESLSKLRQCVETARRRKSSAASTRPQLQLDTDVASSTALSSSPDSMTYPGAPPFSAISEAEVRLPQLLVDGYQQMETSFPSTPPAPSAAMNETRTNGAIGAIGGPMSPKIFHRKTLSHITESVAEDQAHEKSQAWREDATAPKRPSYAEMAALDRALNKPTAAADSQSTGPAAGNSKEDHSPKKLKATRGGFEKKEAHDASKGTTESTVLPKSPVAPKKKKLTRKIQVPHNVKPKVVQNPIIDAVFSVHMAAMEDTFDYQDLPLLRYMEMVMYDRSIFITKYLMSVLRVWEETRRGEIYYNPTLENMQTSGKVKLGMKGTLGNERFSDLQRFELAIFFQKLEQYLDAFGLGVRFMEHGSNDEQRARKNEGGYATWPPSQQHSYKREPARQ</sequence>
<feature type="region of interest" description="Disordered" evidence="1">
    <location>
        <begin position="668"/>
        <end position="714"/>
    </location>
</feature>
<reference evidence="2 3" key="1">
    <citation type="journal article" date="2018" name="Nat. Ecol. Evol.">
        <title>Pezizomycetes genomes reveal the molecular basis of ectomycorrhizal truffle lifestyle.</title>
        <authorList>
            <person name="Murat C."/>
            <person name="Payen T."/>
            <person name="Noel B."/>
            <person name="Kuo A."/>
            <person name="Morin E."/>
            <person name="Chen J."/>
            <person name="Kohler A."/>
            <person name="Krizsan K."/>
            <person name="Balestrini R."/>
            <person name="Da Silva C."/>
            <person name="Montanini B."/>
            <person name="Hainaut M."/>
            <person name="Levati E."/>
            <person name="Barry K.W."/>
            <person name="Belfiori B."/>
            <person name="Cichocki N."/>
            <person name="Clum A."/>
            <person name="Dockter R.B."/>
            <person name="Fauchery L."/>
            <person name="Guy J."/>
            <person name="Iotti M."/>
            <person name="Le Tacon F."/>
            <person name="Lindquist E.A."/>
            <person name="Lipzen A."/>
            <person name="Malagnac F."/>
            <person name="Mello A."/>
            <person name="Molinier V."/>
            <person name="Miyauchi S."/>
            <person name="Poulain J."/>
            <person name="Riccioni C."/>
            <person name="Rubini A."/>
            <person name="Sitrit Y."/>
            <person name="Splivallo R."/>
            <person name="Traeger S."/>
            <person name="Wang M."/>
            <person name="Zifcakova L."/>
            <person name="Wipf D."/>
            <person name="Zambonelli A."/>
            <person name="Paolocci F."/>
            <person name="Nowrousian M."/>
            <person name="Ottonello S."/>
            <person name="Baldrian P."/>
            <person name="Spatafora J.W."/>
            <person name="Henrissat B."/>
            <person name="Nagy L.G."/>
            <person name="Aury J.M."/>
            <person name="Wincker P."/>
            <person name="Grigoriev I.V."/>
            <person name="Bonfante P."/>
            <person name="Martin F.M."/>
        </authorList>
    </citation>
    <scope>NUCLEOTIDE SEQUENCE [LARGE SCALE GENOMIC DNA]</scope>
    <source>
        <strain evidence="2 3">RN42</strain>
    </source>
</reference>
<feature type="compositionally biased region" description="Basic and acidic residues" evidence="1">
    <location>
        <begin position="960"/>
        <end position="970"/>
    </location>
</feature>
<feature type="compositionally biased region" description="Basic and acidic residues" evidence="1">
    <location>
        <begin position="678"/>
        <end position="690"/>
    </location>
</feature>
<keyword evidence="3" id="KW-1185">Reference proteome</keyword>
<gene>
    <name evidence="2" type="ORF">BJ508DRAFT_304572</name>
</gene>
<dbReference type="OrthoDB" id="5344179at2759"/>
<name>A0A3N4IHN9_ASCIM</name>
<accession>A0A3N4IHN9</accession>
<feature type="region of interest" description="Disordered" evidence="1">
    <location>
        <begin position="927"/>
        <end position="992"/>
    </location>
</feature>
<feature type="region of interest" description="Disordered" evidence="1">
    <location>
        <begin position="114"/>
        <end position="233"/>
    </location>
</feature>
<feature type="region of interest" description="Disordered" evidence="1">
    <location>
        <begin position="742"/>
        <end position="819"/>
    </location>
</feature>
<evidence type="ECO:0000313" key="2">
    <source>
        <dbReference type="EMBL" id="RPA83701.1"/>
    </source>
</evidence>
<dbReference type="EMBL" id="ML119663">
    <property type="protein sequence ID" value="RPA83701.1"/>
    <property type="molecule type" value="Genomic_DNA"/>
</dbReference>
<protein>
    <submittedName>
        <fullName evidence="2">Uncharacterized protein</fullName>
    </submittedName>
</protein>
<proteinExistence type="predicted"/>
<organism evidence="2 3">
    <name type="scientific">Ascobolus immersus RN42</name>
    <dbReference type="NCBI Taxonomy" id="1160509"/>
    <lineage>
        <taxon>Eukaryota</taxon>
        <taxon>Fungi</taxon>
        <taxon>Dikarya</taxon>
        <taxon>Ascomycota</taxon>
        <taxon>Pezizomycotina</taxon>
        <taxon>Pezizomycetes</taxon>
        <taxon>Pezizales</taxon>
        <taxon>Ascobolaceae</taxon>
        <taxon>Ascobolus</taxon>
    </lineage>
</organism>
<feature type="compositionally biased region" description="Basic and acidic residues" evidence="1">
    <location>
        <begin position="192"/>
        <end position="206"/>
    </location>
</feature>
<evidence type="ECO:0000313" key="3">
    <source>
        <dbReference type="Proteomes" id="UP000275078"/>
    </source>
</evidence>
<feature type="compositionally biased region" description="Low complexity" evidence="1">
    <location>
        <begin position="799"/>
        <end position="816"/>
    </location>
</feature>
<feature type="region of interest" description="Disordered" evidence="1">
    <location>
        <begin position="1130"/>
        <end position="1159"/>
    </location>
</feature>
<feature type="region of interest" description="Disordered" evidence="1">
    <location>
        <begin position="893"/>
        <end position="912"/>
    </location>
</feature>
<evidence type="ECO:0000256" key="1">
    <source>
        <dbReference type="SAM" id="MobiDB-lite"/>
    </source>
</evidence>
<feature type="compositionally biased region" description="Basic and acidic residues" evidence="1">
    <location>
        <begin position="895"/>
        <end position="910"/>
    </location>
</feature>
<dbReference type="Proteomes" id="UP000275078">
    <property type="component" value="Unassembled WGS sequence"/>
</dbReference>